<evidence type="ECO:0000313" key="6">
    <source>
        <dbReference type="Proteomes" id="UP000219465"/>
    </source>
</evidence>
<keyword evidence="6" id="KW-1185">Reference proteome</keyword>
<dbReference type="PRINTS" id="PR00359">
    <property type="entry name" value="BP450"/>
</dbReference>
<dbReference type="Gene3D" id="2.40.30.10">
    <property type="entry name" value="Translation factors"/>
    <property type="match status" value="1"/>
</dbReference>
<dbReference type="Pfam" id="PF00067">
    <property type="entry name" value="p450"/>
    <property type="match status" value="1"/>
</dbReference>
<dbReference type="InterPro" id="IPR012675">
    <property type="entry name" value="Beta-grasp_dom_sf"/>
</dbReference>
<dbReference type="Gene3D" id="3.40.50.80">
    <property type="entry name" value="Nucleotide-binding domain of ferredoxin-NADP reductase (FNR) module"/>
    <property type="match status" value="1"/>
</dbReference>
<dbReference type="EMBL" id="OCPC01000001">
    <property type="protein sequence ID" value="SOE15780.1"/>
    <property type="molecule type" value="Genomic_DNA"/>
</dbReference>
<dbReference type="InterPro" id="IPR039261">
    <property type="entry name" value="FNR_nucleotide-bd"/>
</dbReference>
<feature type="domain" description="FAD-binding FR-type" evidence="4">
    <location>
        <begin position="467"/>
        <end position="567"/>
    </location>
</feature>
<reference evidence="6" key="1">
    <citation type="submission" date="2017-08" db="EMBL/GenBank/DDBJ databases">
        <authorList>
            <person name="Varghese N."/>
            <person name="Submissions S."/>
        </authorList>
    </citation>
    <scope>NUCLEOTIDE SEQUENCE [LARGE SCALE GENOMIC DNA]</scope>
    <source>
        <strain evidence="6">KCTC 23107</strain>
    </source>
</reference>
<dbReference type="Pfam" id="PF00111">
    <property type="entry name" value="Fer2"/>
    <property type="match status" value="1"/>
</dbReference>
<evidence type="ECO:0000259" key="3">
    <source>
        <dbReference type="PROSITE" id="PS51085"/>
    </source>
</evidence>
<evidence type="ECO:0000256" key="1">
    <source>
        <dbReference type="ARBA" id="ARBA00001971"/>
    </source>
</evidence>
<dbReference type="InterPro" id="IPR017972">
    <property type="entry name" value="Cyt_P450_CS"/>
</dbReference>
<dbReference type="GO" id="GO:0020037">
    <property type="term" value="F:heme binding"/>
    <property type="evidence" value="ECO:0007669"/>
    <property type="project" value="InterPro"/>
</dbReference>
<dbReference type="InterPro" id="IPR017938">
    <property type="entry name" value="Riboflavin_synthase-like_b-brl"/>
</dbReference>
<dbReference type="InterPro" id="IPR001041">
    <property type="entry name" value="2Fe-2S_ferredoxin-type"/>
</dbReference>
<dbReference type="InterPro" id="IPR017927">
    <property type="entry name" value="FAD-bd_FR_type"/>
</dbReference>
<dbReference type="InterPro" id="IPR036396">
    <property type="entry name" value="Cyt_P450_sf"/>
</dbReference>
<dbReference type="InterPro" id="IPR036010">
    <property type="entry name" value="2Fe-2S_ferredoxin-like_sf"/>
</dbReference>
<dbReference type="PROSITE" id="PS51085">
    <property type="entry name" value="2FE2S_FER_2"/>
    <property type="match status" value="1"/>
</dbReference>
<gene>
    <name evidence="5" type="ORF">SAMN05877838_1097</name>
</gene>
<accession>A0A286I6Q8</accession>
<dbReference type="GO" id="GO:0016705">
    <property type="term" value="F:oxidoreductase activity, acting on paired donors, with incorporation or reduction of molecular oxygen"/>
    <property type="evidence" value="ECO:0007669"/>
    <property type="project" value="InterPro"/>
</dbReference>
<dbReference type="GO" id="GO:0051537">
    <property type="term" value="F:2 iron, 2 sulfur cluster binding"/>
    <property type="evidence" value="ECO:0007669"/>
    <property type="project" value="InterPro"/>
</dbReference>
<dbReference type="Proteomes" id="UP000219465">
    <property type="component" value="Unassembled WGS sequence"/>
</dbReference>
<dbReference type="GO" id="GO:0005506">
    <property type="term" value="F:iron ion binding"/>
    <property type="evidence" value="ECO:0007669"/>
    <property type="project" value="InterPro"/>
</dbReference>
<dbReference type="CDD" id="cd00207">
    <property type="entry name" value="fer2"/>
    <property type="match status" value="1"/>
</dbReference>
<evidence type="ECO:0000256" key="2">
    <source>
        <dbReference type="ARBA" id="ARBA00010617"/>
    </source>
</evidence>
<dbReference type="AlphaFoldDB" id="A0A286I6Q8"/>
<dbReference type="PROSITE" id="PS00086">
    <property type="entry name" value="CYTOCHROME_P450"/>
    <property type="match status" value="1"/>
</dbReference>
<organism evidence="5 6">
    <name type="scientific">Hoeflea halophila</name>
    <dbReference type="NCBI Taxonomy" id="714899"/>
    <lineage>
        <taxon>Bacteria</taxon>
        <taxon>Pseudomonadati</taxon>
        <taxon>Pseudomonadota</taxon>
        <taxon>Alphaproteobacteria</taxon>
        <taxon>Hyphomicrobiales</taxon>
        <taxon>Rhizobiaceae</taxon>
        <taxon>Hoeflea</taxon>
    </lineage>
</organism>
<dbReference type="InterPro" id="IPR001128">
    <property type="entry name" value="Cyt_P450"/>
</dbReference>
<comment type="cofactor">
    <cofactor evidence="1">
        <name>heme</name>
        <dbReference type="ChEBI" id="CHEBI:30413"/>
    </cofactor>
</comment>
<dbReference type="SUPFAM" id="SSF48264">
    <property type="entry name" value="Cytochrome P450"/>
    <property type="match status" value="1"/>
</dbReference>
<proteinExistence type="inferred from homology"/>
<dbReference type="CDD" id="cd11078">
    <property type="entry name" value="CYP130-like"/>
    <property type="match status" value="1"/>
</dbReference>
<dbReference type="PANTHER" id="PTHR46696:SF1">
    <property type="entry name" value="CYTOCHROME P450 YJIB-RELATED"/>
    <property type="match status" value="1"/>
</dbReference>
<dbReference type="PROSITE" id="PS00197">
    <property type="entry name" value="2FE2S_FER_1"/>
    <property type="match status" value="1"/>
</dbReference>
<evidence type="ECO:0000259" key="4">
    <source>
        <dbReference type="PROSITE" id="PS51384"/>
    </source>
</evidence>
<comment type="similarity">
    <text evidence="2">Belongs to the cytochrome P450 family.</text>
</comment>
<dbReference type="InterPro" id="IPR002397">
    <property type="entry name" value="Cyt_P450_B"/>
</dbReference>
<feature type="domain" description="2Fe-2S ferredoxin-type" evidence="3">
    <location>
        <begin position="696"/>
        <end position="781"/>
    </location>
</feature>
<dbReference type="SUPFAM" id="SSF54292">
    <property type="entry name" value="2Fe-2S ferredoxin-like"/>
    <property type="match status" value="1"/>
</dbReference>
<dbReference type="SUPFAM" id="SSF63380">
    <property type="entry name" value="Riboflavin synthase domain-like"/>
    <property type="match status" value="1"/>
</dbReference>
<dbReference type="InterPro" id="IPR006058">
    <property type="entry name" value="2Fe2S_fd_BS"/>
</dbReference>
<dbReference type="OrthoDB" id="9801155at2"/>
<name>A0A286I6Q8_9HYPH</name>
<dbReference type="Gene3D" id="3.10.20.30">
    <property type="match status" value="1"/>
</dbReference>
<dbReference type="CDD" id="cd06185">
    <property type="entry name" value="PDR_like"/>
    <property type="match status" value="1"/>
</dbReference>
<protein>
    <submittedName>
        <fullName evidence="5">Cytochrome P450</fullName>
    </submittedName>
</protein>
<dbReference type="PROSITE" id="PS51384">
    <property type="entry name" value="FAD_FR"/>
    <property type="match status" value="1"/>
</dbReference>
<dbReference type="RefSeq" id="WP_097105738.1">
    <property type="nucleotide sequence ID" value="NZ_OCPC01000001.1"/>
</dbReference>
<sequence>MSDQQPRTDNDLQVLPGCPVHPRAGAGACPVSAQAQAFDPFSAEYLANPAEALKWSRDQEPVFYNPELGYWVVSRYEDVKAVFRDNVTFSPSIALERVVPPSEEAMETLKRYKYQLNRTLVNEDEPAHMERRRVLMEHFLPGNLAAKEEMIRELTREKVDAFVDSGRVDLVEAMFWEIPLTVALHFLGVPKEDMGALKEFSVAHTVNTWGKPSPEQQVKVADAVGRFWQYAGQVLDKMRKQPDGTGWMHHAIRMNAEMPDVVTGSYLHSMMMAIIVAGHETTTLASTNALKLLLSNRVVWERICKDPELIPNAVEECLRLEGSVVAWRRRATCDTEIAGVAIPAEAKLLIVSASANHDYRHFENGDLLDIYRDNAAEHLTFGYGSHQCMGKNFARLEMRIFIEELSRRLPHMRLAEDQDFTYLPNLAFRGPEKLIVEWDPADNPERADPSILKRSVSFPVGAPSGKEIARSVRVAEISEAASGVKTIRLEDPDGLPLPAWTPGAHVDLLVGDFSRKYSLCGHPSDPDYTIAVLREQEGRGGSRFIHEQLSAGAVIRLRGPKNYFRLEHDAPRHVLIAGGIGITPIIAMADHLKALNCEYVVHYCGRSRAAMAFAERLQQDHGDRAVLHVSEEGSRADLAAIVAGCSTDGARIHACGPARLLEALDGHCVDLPEGMLRTEVFSTDRSGALQSGDTAFDVELEDSDLNLTVAAGQTLLDVVRAAGIDVPSDCEEGLCGSCEVRVLDGEVDHRDRVLTSAERAEGGRMMACCSRAVGSRLRLAL</sequence>
<dbReference type="SUPFAM" id="SSF52343">
    <property type="entry name" value="Ferredoxin reductase-like, C-terminal NADP-linked domain"/>
    <property type="match status" value="1"/>
</dbReference>
<dbReference type="Gene3D" id="1.10.630.10">
    <property type="entry name" value="Cytochrome P450"/>
    <property type="match status" value="1"/>
</dbReference>
<dbReference type="PANTHER" id="PTHR46696">
    <property type="entry name" value="P450, PUTATIVE (EUROFUNG)-RELATED"/>
    <property type="match status" value="1"/>
</dbReference>
<evidence type="ECO:0000313" key="5">
    <source>
        <dbReference type="EMBL" id="SOE15780.1"/>
    </source>
</evidence>
<dbReference type="GO" id="GO:0004497">
    <property type="term" value="F:monooxygenase activity"/>
    <property type="evidence" value="ECO:0007669"/>
    <property type="project" value="InterPro"/>
</dbReference>